<sequence>MTDAHPCQAVRTPFGRFGGVRADQRPDGPAAIRVGVGQALAVVPEAV</sequence>
<organism evidence="1 2">
    <name type="scientific">Kineosporia succinea</name>
    <dbReference type="NCBI Taxonomy" id="84632"/>
    <lineage>
        <taxon>Bacteria</taxon>
        <taxon>Bacillati</taxon>
        <taxon>Actinomycetota</taxon>
        <taxon>Actinomycetes</taxon>
        <taxon>Kineosporiales</taxon>
        <taxon>Kineosporiaceae</taxon>
        <taxon>Kineosporia</taxon>
    </lineage>
</organism>
<evidence type="ECO:0000313" key="1">
    <source>
        <dbReference type="EMBL" id="MDP9830921.1"/>
    </source>
</evidence>
<reference evidence="1 2" key="1">
    <citation type="submission" date="2023-07" db="EMBL/GenBank/DDBJ databases">
        <title>Sequencing the genomes of 1000 actinobacteria strains.</title>
        <authorList>
            <person name="Klenk H.-P."/>
        </authorList>
    </citation>
    <scope>NUCLEOTIDE SEQUENCE [LARGE SCALE GENOMIC DNA]</scope>
    <source>
        <strain evidence="1 2">DSM 44388</strain>
    </source>
</reference>
<dbReference type="EMBL" id="JAUSQZ010000001">
    <property type="protein sequence ID" value="MDP9830921.1"/>
    <property type="molecule type" value="Genomic_DNA"/>
</dbReference>
<dbReference type="Proteomes" id="UP001235712">
    <property type="component" value="Unassembled WGS sequence"/>
</dbReference>
<protein>
    <submittedName>
        <fullName evidence="1">Uncharacterized protein</fullName>
    </submittedName>
</protein>
<gene>
    <name evidence="1" type="ORF">J2S57_006670</name>
</gene>
<evidence type="ECO:0000313" key="2">
    <source>
        <dbReference type="Proteomes" id="UP001235712"/>
    </source>
</evidence>
<proteinExistence type="predicted"/>
<accession>A0ABT9PDY1</accession>
<dbReference type="RefSeq" id="WP_307250197.1">
    <property type="nucleotide sequence ID" value="NZ_JAUSQZ010000001.1"/>
</dbReference>
<keyword evidence="2" id="KW-1185">Reference proteome</keyword>
<name>A0ABT9PDY1_9ACTN</name>
<comment type="caution">
    <text evidence="1">The sequence shown here is derived from an EMBL/GenBank/DDBJ whole genome shotgun (WGS) entry which is preliminary data.</text>
</comment>